<keyword evidence="1" id="KW-0596">Phosphopantetheine</keyword>
<dbReference type="GO" id="GO:0000036">
    <property type="term" value="F:acyl carrier activity"/>
    <property type="evidence" value="ECO:0007669"/>
    <property type="project" value="TreeGrafter"/>
</dbReference>
<gene>
    <name evidence="4" type="primary">acpP_34</name>
    <name evidence="4" type="ORF">SDC9_77380</name>
</gene>
<evidence type="ECO:0000259" key="3">
    <source>
        <dbReference type="PROSITE" id="PS50075"/>
    </source>
</evidence>
<sequence length="79" mass="8985">MIFEKIVEIIAEKTDRDPSEITRETLFSDLEIDSLDVAEMVMRLEDEFSISIELDGMQKTVGEFAEKVEKASAAKNKTE</sequence>
<dbReference type="GO" id="GO:0009245">
    <property type="term" value="P:lipid A biosynthetic process"/>
    <property type="evidence" value="ECO:0007669"/>
    <property type="project" value="TreeGrafter"/>
</dbReference>
<dbReference type="PROSITE" id="PS50075">
    <property type="entry name" value="CARRIER"/>
    <property type="match status" value="1"/>
</dbReference>
<organism evidence="4">
    <name type="scientific">bioreactor metagenome</name>
    <dbReference type="NCBI Taxonomy" id="1076179"/>
    <lineage>
        <taxon>unclassified sequences</taxon>
        <taxon>metagenomes</taxon>
        <taxon>ecological metagenomes</taxon>
    </lineage>
</organism>
<keyword evidence="2" id="KW-0597">Phosphoprotein</keyword>
<dbReference type="InterPro" id="IPR036736">
    <property type="entry name" value="ACP-like_sf"/>
</dbReference>
<dbReference type="EMBL" id="VSSQ01005902">
    <property type="protein sequence ID" value="MPM30830.1"/>
    <property type="molecule type" value="Genomic_DNA"/>
</dbReference>
<dbReference type="PANTHER" id="PTHR20863:SF76">
    <property type="entry name" value="CARRIER DOMAIN-CONTAINING PROTEIN"/>
    <property type="match status" value="1"/>
</dbReference>
<comment type="caution">
    <text evidence="4">The sequence shown here is derived from an EMBL/GenBank/DDBJ whole genome shotgun (WGS) entry which is preliminary data.</text>
</comment>
<proteinExistence type="inferred from homology"/>
<dbReference type="AlphaFoldDB" id="A0A644YQR8"/>
<dbReference type="PANTHER" id="PTHR20863">
    <property type="entry name" value="ACYL CARRIER PROTEIN"/>
    <property type="match status" value="1"/>
</dbReference>
<dbReference type="GO" id="GO:0005829">
    <property type="term" value="C:cytosol"/>
    <property type="evidence" value="ECO:0007669"/>
    <property type="project" value="TreeGrafter"/>
</dbReference>
<dbReference type="GO" id="GO:0000035">
    <property type="term" value="F:acyl binding"/>
    <property type="evidence" value="ECO:0007669"/>
    <property type="project" value="TreeGrafter"/>
</dbReference>
<feature type="domain" description="Carrier" evidence="3">
    <location>
        <begin position="1"/>
        <end position="75"/>
    </location>
</feature>
<dbReference type="Pfam" id="PF00550">
    <property type="entry name" value="PP-binding"/>
    <property type="match status" value="1"/>
</dbReference>
<dbReference type="GO" id="GO:0016020">
    <property type="term" value="C:membrane"/>
    <property type="evidence" value="ECO:0007669"/>
    <property type="project" value="GOC"/>
</dbReference>
<dbReference type="SUPFAM" id="SSF47336">
    <property type="entry name" value="ACP-like"/>
    <property type="match status" value="1"/>
</dbReference>
<dbReference type="InterPro" id="IPR003231">
    <property type="entry name" value="ACP"/>
</dbReference>
<accession>A0A644YQR8</accession>
<protein>
    <submittedName>
        <fullName evidence="4">Acyl carrier protein</fullName>
    </submittedName>
</protein>
<evidence type="ECO:0000256" key="1">
    <source>
        <dbReference type="ARBA" id="ARBA00022450"/>
    </source>
</evidence>
<dbReference type="InterPro" id="IPR009081">
    <property type="entry name" value="PP-bd_ACP"/>
</dbReference>
<reference evidence="4" key="1">
    <citation type="submission" date="2019-08" db="EMBL/GenBank/DDBJ databases">
        <authorList>
            <person name="Kucharzyk K."/>
            <person name="Murdoch R.W."/>
            <person name="Higgins S."/>
            <person name="Loffler F."/>
        </authorList>
    </citation>
    <scope>NUCLEOTIDE SEQUENCE</scope>
</reference>
<dbReference type="HAMAP" id="MF_01217">
    <property type="entry name" value="Acyl_carrier"/>
    <property type="match status" value="1"/>
</dbReference>
<evidence type="ECO:0000313" key="4">
    <source>
        <dbReference type="EMBL" id="MPM30830.1"/>
    </source>
</evidence>
<name>A0A644YQR8_9ZZZZ</name>
<dbReference type="Gene3D" id="1.10.1200.10">
    <property type="entry name" value="ACP-like"/>
    <property type="match status" value="1"/>
</dbReference>
<evidence type="ECO:0000256" key="2">
    <source>
        <dbReference type="ARBA" id="ARBA00022553"/>
    </source>
</evidence>